<name>A0A2T3NHF7_9GAMM</name>
<gene>
    <name evidence="1" type="ORF">C9J01_08150</name>
</gene>
<accession>A0A2T3NHF7</accession>
<evidence type="ECO:0000313" key="1">
    <source>
        <dbReference type="EMBL" id="PSW14400.1"/>
    </source>
</evidence>
<dbReference type="RefSeq" id="WP_107297644.1">
    <property type="nucleotide sequence ID" value="NZ_PYMB01000002.1"/>
</dbReference>
<evidence type="ECO:0000313" key="2">
    <source>
        <dbReference type="Proteomes" id="UP000241346"/>
    </source>
</evidence>
<dbReference type="OrthoDB" id="5896142at2"/>
<organism evidence="1 2">
    <name type="scientific">Photobacterium rosenbergii</name>
    <dbReference type="NCBI Taxonomy" id="294936"/>
    <lineage>
        <taxon>Bacteria</taxon>
        <taxon>Pseudomonadati</taxon>
        <taxon>Pseudomonadota</taxon>
        <taxon>Gammaproteobacteria</taxon>
        <taxon>Vibrionales</taxon>
        <taxon>Vibrionaceae</taxon>
        <taxon>Photobacterium</taxon>
    </lineage>
</organism>
<dbReference type="AlphaFoldDB" id="A0A2T3NHF7"/>
<dbReference type="Proteomes" id="UP000241346">
    <property type="component" value="Unassembled WGS sequence"/>
</dbReference>
<comment type="caution">
    <text evidence="1">The sequence shown here is derived from an EMBL/GenBank/DDBJ whole genome shotgun (WGS) entry which is preliminary data.</text>
</comment>
<dbReference type="EMBL" id="PYMB01000002">
    <property type="protein sequence ID" value="PSW14400.1"/>
    <property type="molecule type" value="Genomic_DNA"/>
</dbReference>
<sequence>MNYLAVFLCADGGIIRNDETGEVMNMEVGDLDTQQQAIVEACTKFDCEHLRNGVIRKRSGAGGFLIVDAQEFVEV</sequence>
<protein>
    <submittedName>
        <fullName evidence="1">Uncharacterized protein</fullName>
    </submittedName>
</protein>
<proteinExistence type="predicted"/>
<reference evidence="1 2" key="1">
    <citation type="submission" date="2018-03" db="EMBL/GenBank/DDBJ databases">
        <title>Whole genome sequencing of Histamine producing bacteria.</title>
        <authorList>
            <person name="Butler K."/>
        </authorList>
    </citation>
    <scope>NUCLEOTIDE SEQUENCE [LARGE SCALE GENOMIC DNA]</scope>
    <source>
        <strain evidence="1 2">DSM 19138</strain>
    </source>
</reference>